<name>A0ABV2FJG9_9STRE</name>
<dbReference type="EMBL" id="JBEPLO010000021">
    <property type="protein sequence ID" value="MET3558677.1"/>
    <property type="molecule type" value="Genomic_DNA"/>
</dbReference>
<proteinExistence type="predicted"/>
<organism evidence="1 2">
    <name type="scientific">Streptococcus rupicaprae</name>
    <dbReference type="NCBI Taxonomy" id="759619"/>
    <lineage>
        <taxon>Bacteria</taxon>
        <taxon>Bacillati</taxon>
        <taxon>Bacillota</taxon>
        <taxon>Bacilli</taxon>
        <taxon>Lactobacillales</taxon>
        <taxon>Streptococcaceae</taxon>
        <taxon>Streptococcus</taxon>
    </lineage>
</organism>
<sequence>MEFLLTATSGPVDRYTDKATLKKYTKVEVRTAKTFSEFDDRFGKWEGKWLSKGINHKEVNSHIQREFPLESEGYFIDINTLEELENFRLECGEELVLTAAPNNKDIPCIEIYDSYRE</sequence>
<evidence type="ECO:0000313" key="2">
    <source>
        <dbReference type="Proteomes" id="UP001549122"/>
    </source>
</evidence>
<dbReference type="RefSeq" id="WP_354365804.1">
    <property type="nucleotide sequence ID" value="NZ_JBEPLO010000021.1"/>
</dbReference>
<reference evidence="1 2" key="1">
    <citation type="submission" date="2024-06" db="EMBL/GenBank/DDBJ databases">
        <title>Genomic Encyclopedia of Type Strains, Phase IV (KMG-IV): sequencing the most valuable type-strain genomes for metagenomic binning, comparative biology and taxonomic classification.</title>
        <authorList>
            <person name="Goeker M."/>
        </authorList>
    </citation>
    <scope>NUCLEOTIDE SEQUENCE [LARGE SCALE GENOMIC DNA]</scope>
    <source>
        <strain evidence="1 2">DSM 28303</strain>
    </source>
</reference>
<keyword evidence="2" id="KW-1185">Reference proteome</keyword>
<dbReference type="Proteomes" id="UP001549122">
    <property type="component" value="Unassembled WGS sequence"/>
</dbReference>
<evidence type="ECO:0000313" key="1">
    <source>
        <dbReference type="EMBL" id="MET3558677.1"/>
    </source>
</evidence>
<accession>A0ABV2FJG9</accession>
<protein>
    <submittedName>
        <fullName evidence="1">Uncharacterized protein</fullName>
    </submittedName>
</protein>
<comment type="caution">
    <text evidence="1">The sequence shown here is derived from an EMBL/GenBank/DDBJ whole genome shotgun (WGS) entry which is preliminary data.</text>
</comment>
<gene>
    <name evidence="1" type="ORF">ABID29_001803</name>
</gene>